<dbReference type="SUPFAM" id="SSF51316">
    <property type="entry name" value="Mss4-like"/>
    <property type="match status" value="1"/>
</dbReference>
<dbReference type="GO" id="GO:0005737">
    <property type="term" value="C:cytoplasm"/>
    <property type="evidence" value="ECO:0007669"/>
    <property type="project" value="TreeGrafter"/>
</dbReference>
<dbReference type="InterPro" id="IPR011323">
    <property type="entry name" value="Mss4/transl-control_tumour"/>
</dbReference>
<gene>
    <name evidence="4" type="primary">TCTP</name>
</gene>
<evidence type="ECO:0000259" key="3">
    <source>
        <dbReference type="PROSITE" id="PS51797"/>
    </source>
</evidence>
<dbReference type="FunFam" id="2.170.150.10:FF:000002">
    <property type="entry name" value="Translationally-controlled tumor protein homolog"/>
    <property type="match status" value="1"/>
</dbReference>
<dbReference type="OrthoDB" id="10248936at2759"/>
<dbReference type="InterPro" id="IPR018103">
    <property type="entry name" value="Translation_control_tumour_CS"/>
</dbReference>
<name>C1BTF0_LEPSM</name>
<dbReference type="InterPro" id="IPR011057">
    <property type="entry name" value="Mss4-like_sf"/>
</dbReference>
<dbReference type="PRINTS" id="PR01653">
    <property type="entry name" value="TCTPROTEIN"/>
</dbReference>
<feature type="domain" description="TCTP" evidence="3">
    <location>
        <begin position="1"/>
        <end position="172"/>
    </location>
</feature>
<dbReference type="InterPro" id="IPR034737">
    <property type="entry name" value="TCTP"/>
</dbReference>
<accession>C1BTF0</accession>
<dbReference type="PROSITE" id="PS01003">
    <property type="entry name" value="TCTP_2"/>
    <property type="match status" value="1"/>
</dbReference>
<protein>
    <recommendedName>
        <fullName evidence="1">Translationally-controlled tumor protein homolog</fullName>
    </recommendedName>
</protein>
<dbReference type="PANTHER" id="PTHR11991:SF0">
    <property type="entry name" value="TRANSLATIONALLY-CONTROLLED TUMOR PROTEIN"/>
    <property type="match status" value="1"/>
</dbReference>
<dbReference type="EMBL" id="BT077879">
    <property type="protein sequence ID" value="ACO12303.1"/>
    <property type="molecule type" value="mRNA"/>
</dbReference>
<comment type="similarity">
    <text evidence="2">Belongs to the TCTP family.</text>
</comment>
<organism evidence="4">
    <name type="scientific">Lepeophtheirus salmonis</name>
    <name type="common">Salmon louse</name>
    <name type="synonym">Caligus salmonis</name>
    <dbReference type="NCBI Taxonomy" id="72036"/>
    <lineage>
        <taxon>Eukaryota</taxon>
        <taxon>Metazoa</taxon>
        <taxon>Ecdysozoa</taxon>
        <taxon>Arthropoda</taxon>
        <taxon>Crustacea</taxon>
        <taxon>Multicrustacea</taxon>
        <taxon>Hexanauplia</taxon>
        <taxon>Copepoda</taxon>
        <taxon>Siphonostomatoida</taxon>
        <taxon>Caligidae</taxon>
        <taxon>Lepeophtheirus</taxon>
    </lineage>
</organism>
<dbReference type="Gene3D" id="2.170.150.10">
    <property type="entry name" value="Metal Binding Protein, Guanine Nucleotide Exchange Factor, Chain A"/>
    <property type="match status" value="1"/>
</dbReference>
<reference evidence="4" key="1">
    <citation type="submission" date="2009-06" db="EMBL/GenBank/DDBJ databases">
        <title>Lepeophtheirus salmonis ESTs and full-length cDNAs.</title>
        <authorList>
            <person name="Yasuike M."/>
            <person name="von Schalburg K."/>
            <person name="Cooper G."/>
            <person name="Leong J."/>
            <person name="Jones S.R.M."/>
            <person name="Koop B.F."/>
        </authorList>
    </citation>
    <scope>NUCLEOTIDE SEQUENCE</scope>
    <source>
        <strain evidence="4">Pacific form</strain>
        <tissue evidence="4">Whole</tissue>
    </source>
</reference>
<evidence type="ECO:0000256" key="2">
    <source>
        <dbReference type="PROSITE-ProRule" id="PRU01133"/>
    </source>
</evidence>
<evidence type="ECO:0000313" key="4">
    <source>
        <dbReference type="EMBL" id="ACO12303.1"/>
    </source>
</evidence>
<dbReference type="PROSITE" id="PS51797">
    <property type="entry name" value="TCTP_3"/>
    <property type="match status" value="1"/>
</dbReference>
<evidence type="ECO:0000256" key="1">
    <source>
        <dbReference type="ARBA" id="ARBA00014759"/>
    </source>
</evidence>
<dbReference type="AlphaFoldDB" id="C1BTF0"/>
<dbReference type="Pfam" id="PF00838">
    <property type="entry name" value="TCTP"/>
    <property type="match status" value="1"/>
</dbReference>
<dbReference type="InterPro" id="IPR018105">
    <property type="entry name" value="Translational_control_tumour_p"/>
</dbReference>
<dbReference type="PANTHER" id="PTHR11991">
    <property type="entry name" value="TRANSLATIONALLY CONTROLLED TUMOR PROTEIN-RELATED"/>
    <property type="match status" value="1"/>
</dbReference>
<sequence length="172" mass="19833">MKIFMDVFSGDELFSDTYKFKLLDDCLYEVYGKYVTRTDGDVVLDGANASAEEAMDDCDSSSTSGVDVVLNHRLAETGFGSKKDYTVYLKDYMKKVVRYLEESGKQAEVDTFKTNINKVMKEILPRFKDLQFYTGETMDPEAMIIMLEYKEVDGRDIPVLYFFKHGLNEQKF</sequence>
<dbReference type="GO" id="GO:0005509">
    <property type="term" value="F:calcium ion binding"/>
    <property type="evidence" value="ECO:0007669"/>
    <property type="project" value="TreeGrafter"/>
</dbReference>
<proteinExistence type="evidence at transcript level"/>